<dbReference type="RefSeq" id="WP_012056630.1">
    <property type="nucleotide sequence ID" value="NZ_CP007389.1"/>
</dbReference>
<evidence type="ECO:0008006" key="3">
    <source>
        <dbReference type="Google" id="ProtNLM"/>
    </source>
</evidence>
<dbReference type="Proteomes" id="UP000185490">
    <property type="component" value="Chromosome"/>
</dbReference>
<reference evidence="1 2" key="1">
    <citation type="submission" date="2014-02" db="EMBL/GenBank/DDBJ databases">
        <title>Diversity of Thermotogales isolates from hydrothermal vents.</title>
        <authorList>
            <person name="Haverkamp T.H.A."/>
            <person name="Lossouarn J."/>
            <person name="Geslin C."/>
            <person name="Nesbo C.L."/>
        </authorList>
    </citation>
    <scope>NUCLEOTIDE SEQUENCE [LARGE SCALE GENOMIC DNA]</scope>
    <source>
        <strain evidence="1 2">431</strain>
    </source>
</reference>
<organism evidence="1 2">
    <name type="scientific">Thermosipho melanesiensis</name>
    <dbReference type="NCBI Taxonomy" id="46541"/>
    <lineage>
        <taxon>Bacteria</taxon>
        <taxon>Thermotogati</taxon>
        <taxon>Thermotogota</taxon>
        <taxon>Thermotogae</taxon>
        <taxon>Thermotogales</taxon>
        <taxon>Fervidobacteriaceae</taxon>
        <taxon>Thermosipho</taxon>
    </lineage>
</organism>
<proteinExistence type="predicted"/>
<gene>
    <name evidence="1" type="ORF">BW47_02175</name>
</gene>
<accession>A0ABN4UZE7</accession>
<keyword evidence="2" id="KW-1185">Reference proteome</keyword>
<dbReference type="EMBL" id="CP007389">
    <property type="protein sequence ID" value="APT74814.1"/>
    <property type="molecule type" value="Genomic_DNA"/>
</dbReference>
<evidence type="ECO:0000313" key="2">
    <source>
        <dbReference type="Proteomes" id="UP000185490"/>
    </source>
</evidence>
<name>A0ABN4UZE7_9BACT</name>
<protein>
    <recommendedName>
        <fullName evidence="3">DUF2283 domain-containing protein</fullName>
    </recommendedName>
</protein>
<sequence>MLIELRSKQIVLLDDYYEKFIITPEDIDISACDEDEITLYGDRSLGSFTIRLSDGELIGIDGYKL</sequence>
<evidence type="ECO:0000313" key="1">
    <source>
        <dbReference type="EMBL" id="APT74814.1"/>
    </source>
</evidence>